<organism evidence="1 2">
    <name type="scientific">Algoriphagus aquaeductus</name>
    <dbReference type="NCBI Taxonomy" id="475299"/>
    <lineage>
        <taxon>Bacteria</taxon>
        <taxon>Pseudomonadati</taxon>
        <taxon>Bacteroidota</taxon>
        <taxon>Cytophagia</taxon>
        <taxon>Cytophagales</taxon>
        <taxon>Cyclobacteriaceae</taxon>
        <taxon>Algoriphagus</taxon>
    </lineage>
</organism>
<comment type="caution">
    <text evidence="1">The sequence shown here is derived from an EMBL/GenBank/DDBJ whole genome shotgun (WGS) entry which is preliminary data.</text>
</comment>
<dbReference type="Proteomes" id="UP000248917">
    <property type="component" value="Unassembled WGS sequence"/>
</dbReference>
<proteinExistence type="predicted"/>
<evidence type="ECO:0000313" key="2">
    <source>
        <dbReference type="Proteomes" id="UP000248917"/>
    </source>
</evidence>
<dbReference type="AlphaFoldDB" id="A0A326RVE6"/>
<dbReference type="EMBL" id="QKTX01000004">
    <property type="protein sequence ID" value="PZV84374.1"/>
    <property type="molecule type" value="Genomic_DNA"/>
</dbReference>
<keyword evidence="2" id="KW-1185">Reference proteome</keyword>
<accession>A0A326RVE6</accession>
<name>A0A326RVE6_9BACT</name>
<evidence type="ECO:0000313" key="1">
    <source>
        <dbReference type="EMBL" id="PZV84374.1"/>
    </source>
</evidence>
<protein>
    <submittedName>
        <fullName evidence="1">Uncharacterized protein</fullName>
    </submittedName>
</protein>
<gene>
    <name evidence="1" type="ORF">CLV31_10422</name>
</gene>
<sequence length="87" mass="9710">MTGFQNLPCFLRIICFLTSTLTELMNFLKKVEIKNSSVLVLSLSKYRSPVPSTLPTRVGKSEASDPLIKANLVGDAIAENHGFFRFF</sequence>
<reference evidence="1 2" key="1">
    <citation type="submission" date="2018-06" db="EMBL/GenBank/DDBJ databases">
        <title>Genomic Encyclopedia of Archaeal and Bacterial Type Strains, Phase II (KMG-II): from individual species to whole genera.</title>
        <authorList>
            <person name="Goeker M."/>
        </authorList>
    </citation>
    <scope>NUCLEOTIDE SEQUENCE [LARGE SCALE GENOMIC DNA]</scope>
    <source>
        <strain evidence="1 2">T4</strain>
    </source>
</reference>